<name>A0A2U1JGJ9_9FLAO</name>
<organism evidence="1 2">
    <name type="scientific">Flavobacterium psychrotolerans</name>
    <dbReference type="NCBI Taxonomy" id="2169410"/>
    <lineage>
        <taxon>Bacteria</taxon>
        <taxon>Pseudomonadati</taxon>
        <taxon>Bacteroidota</taxon>
        <taxon>Flavobacteriia</taxon>
        <taxon>Flavobacteriales</taxon>
        <taxon>Flavobacteriaceae</taxon>
        <taxon>Flavobacterium</taxon>
    </lineage>
</organism>
<dbReference type="Proteomes" id="UP000245449">
    <property type="component" value="Unassembled WGS sequence"/>
</dbReference>
<dbReference type="EMBL" id="QCZI01000017">
    <property type="protein sequence ID" value="PWA04252.1"/>
    <property type="molecule type" value="Genomic_DNA"/>
</dbReference>
<comment type="caution">
    <text evidence="1">The sequence shown here is derived from an EMBL/GenBank/DDBJ whole genome shotgun (WGS) entry which is preliminary data.</text>
</comment>
<gene>
    <name evidence="1" type="ORF">DB895_12230</name>
</gene>
<reference evidence="1 2" key="1">
    <citation type="submission" date="2018-04" db="EMBL/GenBank/DDBJ databases">
        <title>Flavobacterium sp. nov., isolated from glacier ice.</title>
        <authorList>
            <person name="Liu Q."/>
            <person name="Xin Y.-H."/>
        </authorList>
    </citation>
    <scope>NUCLEOTIDE SEQUENCE [LARGE SCALE GENOMIC DNA]</scope>
    <source>
        <strain evidence="1 2">RB1R5</strain>
    </source>
</reference>
<evidence type="ECO:0000313" key="2">
    <source>
        <dbReference type="Proteomes" id="UP000245449"/>
    </source>
</evidence>
<accession>A0A2U1JGJ9</accession>
<protein>
    <submittedName>
        <fullName evidence="1">Uncharacterized protein</fullName>
    </submittedName>
</protein>
<keyword evidence="2" id="KW-1185">Reference proteome</keyword>
<evidence type="ECO:0000313" key="1">
    <source>
        <dbReference type="EMBL" id="PWA04252.1"/>
    </source>
</evidence>
<proteinExistence type="predicted"/>
<sequence>MIFLFTINLGVIYFVSSLRSCPAIGFNLLIKNWGNFQWKRSSMNSDKNRNQVKKSGLGIFVKISTFVFSNYVLNYKDSTIKKVEY</sequence>
<dbReference type="AlphaFoldDB" id="A0A2U1JGJ9"/>